<reference evidence="1 2" key="1">
    <citation type="journal article" date="2022" name="Hortic Res">
        <title>A haplotype resolved chromosomal level avocado genome allows analysis of novel avocado genes.</title>
        <authorList>
            <person name="Nath O."/>
            <person name="Fletcher S.J."/>
            <person name="Hayward A."/>
            <person name="Shaw L.M."/>
            <person name="Masouleh A.K."/>
            <person name="Furtado A."/>
            <person name="Henry R.J."/>
            <person name="Mitter N."/>
        </authorList>
    </citation>
    <scope>NUCLEOTIDE SEQUENCE [LARGE SCALE GENOMIC DNA]</scope>
    <source>
        <strain evidence="2">cv. Hass</strain>
    </source>
</reference>
<comment type="caution">
    <text evidence="1">The sequence shown here is derived from an EMBL/GenBank/DDBJ whole genome shotgun (WGS) entry which is preliminary data.</text>
</comment>
<sequence length="77" mass="8446">MIVTGLIFDLARRYLQCNPPDAQIVVLDGLLRLAVLVSLAASLYLSILPNPDRLVGLQHRRGRNLPCVGRHTSLGSQ</sequence>
<dbReference type="EMBL" id="CM056815">
    <property type="protein sequence ID" value="KAJ8629941.1"/>
    <property type="molecule type" value="Genomic_DNA"/>
</dbReference>
<dbReference type="Proteomes" id="UP001234297">
    <property type="component" value="Chromosome 7"/>
</dbReference>
<organism evidence="1 2">
    <name type="scientific">Persea americana</name>
    <name type="common">Avocado</name>
    <dbReference type="NCBI Taxonomy" id="3435"/>
    <lineage>
        <taxon>Eukaryota</taxon>
        <taxon>Viridiplantae</taxon>
        <taxon>Streptophyta</taxon>
        <taxon>Embryophyta</taxon>
        <taxon>Tracheophyta</taxon>
        <taxon>Spermatophyta</taxon>
        <taxon>Magnoliopsida</taxon>
        <taxon>Magnoliidae</taxon>
        <taxon>Laurales</taxon>
        <taxon>Lauraceae</taxon>
        <taxon>Persea</taxon>
    </lineage>
</organism>
<name>A0ACC2L925_PERAE</name>
<proteinExistence type="predicted"/>
<accession>A0ACC2L925</accession>
<gene>
    <name evidence="1" type="ORF">MRB53_023264</name>
</gene>
<keyword evidence="2" id="KW-1185">Reference proteome</keyword>
<evidence type="ECO:0000313" key="2">
    <source>
        <dbReference type="Proteomes" id="UP001234297"/>
    </source>
</evidence>
<protein>
    <submittedName>
        <fullName evidence="1">Uncharacterized protein</fullName>
    </submittedName>
</protein>
<evidence type="ECO:0000313" key="1">
    <source>
        <dbReference type="EMBL" id="KAJ8629941.1"/>
    </source>
</evidence>